<dbReference type="Proteomes" id="UP000017559">
    <property type="component" value="Unassembled WGS sequence"/>
</dbReference>
<accession>V2XGY9</accession>
<organism evidence="2 3">
    <name type="scientific">Moniliophthora roreri (strain MCA 2997)</name>
    <name type="common">Cocoa frosty pod rot fungus</name>
    <name type="synonym">Crinipellis roreri</name>
    <dbReference type="NCBI Taxonomy" id="1381753"/>
    <lineage>
        <taxon>Eukaryota</taxon>
        <taxon>Fungi</taxon>
        <taxon>Dikarya</taxon>
        <taxon>Basidiomycota</taxon>
        <taxon>Agaricomycotina</taxon>
        <taxon>Agaricomycetes</taxon>
        <taxon>Agaricomycetidae</taxon>
        <taxon>Agaricales</taxon>
        <taxon>Marasmiineae</taxon>
        <taxon>Marasmiaceae</taxon>
        <taxon>Moniliophthora</taxon>
    </lineage>
</organism>
<protein>
    <submittedName>
        <fullName evidence="2">Uncharacterized protein</fullName>
    </submittedName>
</protein>
<feature type="compositionally biased region" description="Basic and acidic residues" evidence="1">
    <location>
        <begin position="280"/>
        <end position="293"/>
    </location>
</feature>
<proteinExistence type="predicted"/>
<feature type="region of interest" description="Disordered" evidence="1">
    <location>
        <begin position="136"/>
        <end position="315"/>
    </location>
</feature>
<dbReference type="KEGG" id="mrr:Moror_10579"/>
<evidence type="ECO:0000256" key="1">
    <source>
        <dbReference type="SAM" id="MobiDB-lite"/>
    </source>
</evidence>
<comment type="caution">
    <text evidence="2">The sequence shown here is derived from an EMBL/GenBank/DDBJ whole genome shotgun (WGS) entry which is preliminary data.</text>
</comment>
<feature type="compositionally biased region" description="Acidic residues" evidence="1">
    <location>
        <begin position="237"/>
        <end position="257"/>
    </location>
</feature>
<dbReference type="AlphaFoldDB" id="V2XGY9"/>
<dbReference type="EMBL" id="AWSO01000321">
    <property type="protein sequence ID" value="ESK91750.1"/>
    <property type="molecule type" value="Genomic_DNA"/>
</dbReference>
<feature type="compositionally biased region" description="Low complexity" evidence="1">
    <location>
        <begin position="166"/>
        <end position="191"/>
    </location>
</feature>
<sequence>MTLPGHVEGNLNFVAIRNGWTRNFTLSPSQVAKMDYSTLESVLELQTIKVRYTLRIFVEEPAGSGTFVKVRPWKEDGSLQSILLKSYFEDRMNNGTITTIDVRDGKAPLDSAVREGFSPEKAREWFRAHGLGGMANGHAADGATADDVSEDKQETNDSLKPPPTHGSGFFGFFKSNGAPASSATSSAPVTPSEDDVPRTPPPEAEKREEDILRERGWQPILRRLTTKKSRKIKEEADIQAEGDGEEVEVPDGEEANEMPERNGKWSKSRFLNSPKKGARKEKEKEKEKEKFKGAEVVPTLQDAVSPPSETPPKDD</sequence>
<keyword evidence="3" id="KW-1185">Reference proteome</keyword>
<reference evidence="2 3" key="1">
    <citation type="journal article" date="2014" name="BMC Genomics">
        <title>Genome and secretome analysis of the hemibiotrophic fungal pathogen, Moniliophthora roreri, which causes frosty pod rot disease of cacao: mechanisms of the biotrophic and necrotrophic phases.</title>
        <authorList>
            <person name="Meinhardt L.W."/>
            <person name="Costa G.G.L."/>
            <person name="Thomazella D.P.T."/>
            <person name="Teixeira P.J.P.L."/>
            <person name="Carazzolle M.F."/>
            <person name="Schuster S.C."/>
            <person name="Carlson J.E."/>
            <person name="Guiltinan M.J."/>
            <person name="Mieczkowski P."/>
            <person name="Farmer A."/>
            <person name="Ramaraj T."/>
            <person name="Crozier J."/>
            <person name="Davis R.E."/>
            <person name="Shao J."/>
            <person name="Melnick R.L."/>
            <person name="Pereira G.A.G."/>
            <person name="Bailey B.A."/>
        </authorList>
    </citation>
    <scope>NUCLEOTIDE SEQUENCE [LARGE SCALE GENOMIC DNA]</scope>
    <source>
        <strain evidence="2 3">MCA 2997</strain>
    </source>
</reference>
<name>V2XGY9_MONRO</name>
<gene>
    <name evidence="2" type="ORF">Moror_10579</name>
</gene>
<feature type="compositionally biased region" description="Basic and acidic residues" evidence="1">
    <location>
        <begin position="203"/>
        <end position="216"/>
    </location>
</feature>
<evidence type="ECO:0000313" key="2">
    <source>
        <dbReference type="EMBL" id="ESK91750.1"/>
    </source>
</evidence>
<dbReference type="HOGENOM" id="CLU_883039_0_0_1"/>
<dbReference type="OrthoDB" id="3226885at2759"/>
<evidence type="ECO:0000313" key="3">
    <source>
        <dbReference type="Proteomes" id="UP000017559"/>
    </source>
</evidence>